<protein>
    <recommendedName>
        <fullName evidence="1">DUF6455 domain-containing protein</fullName>
    </recommendedName>
</protein>
<dbReference type="RefSeq" id="WP_245911022.1">
    <property type="nucleotide sequence ID" value="NZ_FXYH01000025.1"/>
</dbReference>
<feature type="domain" description="DUF6455" evidence="1">
    <location>
        <begin position="17"/>
        <end position="93"/>
    </location>
</feature>
<dbReference type="EMBL" id="FXYH01000025">
    <property type="protein sequence ID" value="SMX49959.1"/>
    <property type="molecule type" value="Genomic_DNA"/>
</dbReference>
<organism evidence="2 3">
    <name type="scientific">Pelagimonas varians</name>
    <dbReference type="NCBI Taxonomy" id="696760"/>
    <lineage>
        <taxon>Bacteria</taxon>
        <taxon>Pseudomonadati</taxon>
        <taxon>Pseudomonadota</taxon>
        <taxon>Alphaproteobacteria</taxon>
        <taxon>Rhodobacterales</taxon>
        <taxon>Roseobacteraceae</taxon>
        <taxon>Pelagimonas</taxon>
    </lineage>
</organism>
<gene>
    <name evidence="2" type="ORF">PEV8663_04410</name>
</gene>
<evidence type="ECO:0000313" key="3">
    <source>
        <dbReference type="Proteomes" id="UP000220836"/>
    </source>
</evidence>
<dbReference type="AlphaFoldDB" id="A0A238L4K7"/>
<proteinExistence type="predicted"/>
<dbReference type="Proteomes" id="UP000220836">
    <property type="component" value="Unassembled WGS sequence"/>
</dbReference>
<dbReference type="Pfam" id="PF20056">
    <property type="entry name" value="DUF6455"/>
    <property type="match status" value="1"/>
</dbReference>
<sequence>MSVQTEQPPKLVLGPEMEHFWLVQRMAKATGIDLVEAADADVMSQKDWASIVTHCRGCGWAEGCGKWLNKPKDEVRDLPSKCVNRPRLAEIKAELEEL</sequence>
<dbReference type="InterPro" id="IPR045601">
    <property type="entry name" value="DUF6455"/>
</dbReference>
<keyword evidence="3" id="KW-1185">Reference proteome</keyword>
<accession>A0A238L4K7</accession>
<name>A0A238L4K7_9RHOB</name>
<reference evidence="2 3" key="1">
    <citation type="submission" date="2017-05" db="EMBL/GenBank/DDBJ databases">
        <authorList>
            <person name="Song R."/>
            <person name="Chenine A.L."/>
            <person name="Ruprecht R.M."/>
        </authorList>
    </citation>
    <scope>NUCLEOTIDE SEQUENCE [LARGE SCALE GENOMIC DNA]</scope>
    <source>
        <strain evidence="2 3">CECT 8663</strain>
    </source>
</reference>
<evidence type="ECO:0000313" key="2">
    <source>
        <dbReference type="EMBL" id="SMX49959.1"/>
    </source>
</evidence>
<evidence type="ECO:0000259" key="1">
    <source>
        <dbReference type="Pfam" id="PF20056"/>
    </source>
</evidence>